<sequence length="444" mass="51015">MKFNKKTTWKLALCLVISSVPVAVSQADSLEFTVAQTLHSNPAIREVFYRYHAYEQDRKTARGGWLPTLDLQAVAQLNKSESPLSRLRDDVESGRAGNVSLTLRQMLFDGFYTPNEVDRNKAEAQAEFWSLLATSESVALEVARVYLEVLKTEQLKALAEKNLQSHRAIYEQISDRVESGLGSQSDLSQIRGRLARAHANYLAAQNNDVDARSAFMAVVGYYPSNLRVPVPDIRLLPASKQQLLEQARDQHPIMYSASFDVDATEAHQAAHRSNYWPQLHLEVQANKFNRWQRDNDYVDRTQARLVLRYNLFNGRRDYHQQTKLAYRTAEAKEIREQAYRQVIESARLSWSAKQTLFQQLAYLQEHVEESYKTQVAFREQFDLGRRSLLDLLDTENELFEARGSFVAAEMDHVFANFRILQAKGELLTALRIDADQFFQTKGKE</sequence>
<dbReference type="InterPro" id="IPR010130">
    <property type="entry name" value="T1SS_OMP_TolC"/>
</dbReference>
<dbReference type="NCBIfam" id="TIGR01844">
    <property type="entry name" value="type_I_sec_TolC"/>
    <property type="match status" value="1"/>
</dbReference>
<evidence type="ECO:0000256" key="2">
    <source>
        <dbReference type="ARBA" id="ARBA00007613"/>
    </source>
</evidence>
<keyword evidence="10" id="KW-1185">Reference proteome</keyword>
<dbReference type="Gene3D" id="1.20.1600.10">
    <property type="entry name" value="Outer membrane efflux proteins (OEP)"/>
    <property type="match status" value="1"/>
</dbReference>
<keyword evidence="3" id="KW-0813">Transport</keyword>
<comment type="similarity">
    <text evidence="2">Belongs to the outer membrane factor (OMF) (TC 1.B.17) family.</text>
</comment>
<organism evidence="9 10">
    <name type="scientific">Alkalimonas collagenimarina</name>
    <dbReference type="NCBI Taxonomy" id="400390"/>
    <lineage>
        <taxon>Bacteria</taxon>
        <taxon>Pseudomonadati</taxon>
        <taxon>Pseudomonadota</taxon>
        <taxon>Gammaproteobacteria</taxon>
        <taxon>Alkalimonas</taxon>
    </lineage>
</organism>
<dbReference type="InterPro" id="IPR051906">
    <property type="entry name" value="TolC-like"/>
</dbReference>
<evidence type="ECO:0000256" key="3">
    <source>
        <dbReference type="ARBA" id="ARBA00022448"/>
    </source>
</evidence>
<dbReference type="SUPFAM" id="SSF56954">
    <property type="entry name" value="Outer membrane efflux proteins (OEP)"/>
    <property type="match status" value="1"/>
</dbReference>
<dbReference type="EMBL" id="JAUZVZ010000001">
    <property type="protein sequence ID" value="MDP4534580.1"/>
    <property type="molecule type" value="Genomic_DNA"/>
</dbReference>
<reference evidence="9 10" key="1">
    <citation type="submission" date="2023-08" db="EMBL/GenBank/DDBJ databases">
        <authorList>
            <person name="Joshi A."/>
            <person name="Thite S."/>
        </authorList>
    </citation>
    <scope>NUCLEOTIDE SEQUENCE [LARGE SCALE GENOMIC DNA]</scope>
    <source>
        <strain evidence="9 10">AC40</strain>
    </source>
</reference>
<feature type="signal peptide" evidence="8">
    <location>
        <begin position="1"/>
        <end position="25"/>
    </location>
</feature>
<protein>
    <submittedName>
        <fullName evidence="9">TolC family outer membrane protein</fullName>
    </submittedName>
</protein>
<keyword evidence="4" id="KW-1134">Transmembrane beta strand</keyword>
<proteinExistence type="inferred from homology"/>
<evidence type="ECO:0000256" key="6">
    <source>
        <dbReference type="ARBA" id="ARBA00023136"/>
    </source>
</evidence>
<evidence type="ECO:0000256" key="8">
    <source>
        <dbReference type="SAM" id="SignalP"/>
    </source>
</evidence>
<keyword evidence="7" id="KW-0998">Cell outer membrane</keyword>
<dbReference type="Proteomes" id="UP001231616">
    <property type="component" value="Unassembled WGS sequence"/>
</dbReference>
<dbReference type="PANTHER" id="PTHR30026:SF22">
    <property type="entry name" value="OUTER MEMBRANE EFFLUX PROTEIN"/>
    <property type="match status" value="1"/>
</dbReference>
<feature type="chain" id="PRO_5047532372" evidence="8">
    <location>
        <begin position="26"/>
        <end position="444"/>
    </location>
</feature>
<evidence type="ECO:0000256" key="1">
    <source>
        <dbReference type="ARBA" id="ARBA00004442"/>
    </source>
</evidence>
<keyword evidence="5" id="KW-0812">Transmembrane</keyword>
<keyword evidence="8" id="KW-0732">Signal</keyword>
<evidence type="ECO:0000256" key="5">
    <source>
        <dbReference type="ARBA" id="ARBA00022692"/>
    </source>
</evidence>
<evidence type="ECO:0000313" key="9">
    <source>
        <dbReference type="EMBL" id="MDP4534580.1"/>
    </source>
</evidence>
<evidence type="ECO:0000256" key="4">
    <source>
        <dbReference type="ARBA" id="ARBA00022452"/>
    </source>
</evidence>
<accession>A0ABT9GV46</accession>
<dbReference type="RefSeq" id="WP_305891854.1">
    <property type="nucleotide sequence ID" value="NZ_JAUZVZ010000001.1"/>
</dbReference>
<evidence type="ECO:0000313" key="10">
    <source>
        <dbReference type="Proteomes" id="UP001231616"/>
    </source>
</evidence>
<dbReference type="Pfam" id="PF02321">
    <property type="entry name" value="OEP"/>
    <property type="match status" value="2"/>
</dbReference>
<comment type="caution">
    <text evidence="9">The sequence shown here is derived from an EMBL/GenBank/DDBJ whole genome shotgun (WGS) entry which is preliminary data.</text>
</comment>
<comment type="subcellular location">
    <subcellularLocation>
        <location evidence="1">Cell outer membrane</location>
    </subcellularLocation>
</comment>
<evidence type="ECO:0000256" key="7">
    <source>
        <dbReference type="ARBA" id="ARBA00023237"/>
    </source>
</evidence>
<keyword evidence="6" id="KW-0472">Membrane</keyword>
<dbReference type="InterPro" id="IPR003423">
    <property type="entry name" value="OMP_efflux"/>
</dbReference>
<name>A0ABT9GV46_9GAMM</name>
<dbReference type="PANTHER" id="PTHR30026">
    <property type="entry name" value="OUTER MEMBRANE PROTEIN TOLC"/>
    <property type="match status" value="1"/>
</dbReference>
<gene>
    <name evidence="9" type="ORF">Q3O60_00020</name>
</gene>